<evidence type="ECO:0000259" key="4">
    <source>
        <dbReference type="PROSITE" id="PS50069"/>
    </source>
</evidence>
<dbReference type="SUPFAM" id="SSF75632">
    <property type="entry name" value="Cullin homology domain"/>
    <property type="match status" value="1"/>
</dbReference>
<dbReference type="InterPro" id="IPR016158">
    <property type="entry name" value="Cullin_homology"/>
</dbReference>
<dbReference type="InterPro" id="IPR036317">
    <property type="entry name" value="Cullin_homology_sf"/>
</dbReference>
<dbReference type="InterPro" id="IPR016159">
    <property type="entry name" value="Cullin_repeat-like_dom_sf"/>
</dbReference>
<evidence type="ECO:0000256" key="1">
    <source>
        <dbReference type="ARBA" id="ARBA00006019"/>
    </source>
</evidence>
<dbReference type="PROSITE" id="PS50069">
    <property type="entry name" value="CULLIN_2"/>
    <property type="match status" value="1"/>
</dbReference>
<dbReference type="SUPFAM" id="SSF74788">
    <property type="entry name" value="Cullin repeat-like"/>
    <property type="match status" value="1"/>
</dbReference>
<sequence length="744" mass="86009">MSQSSSLLPKKFVELWSNIEPILQHAMPVGNGTSREDIVPFQNWVDAMGHIYSICMHYPEKSEPDWTCLLINKLKRHFELAMCETITTIKALKGGNLIMAYNTLWNELVNNCIMLNALFTSYNSKISKNTTFKINDFFTKASFPEKKLTVGELAYSIWKEKVYTFVLGEIFGSLIFGFEGANQELHEAISTMRDNFKQLGEINGAKNPEGFFEESVLEQYSTHCQKQAAQMLKNLGVNKYVRDVFQLRCKTSFFSESLLQKMNEIFREQCVGKYTDVLLKASVEIVEREPAEVLGKLFQLLESFDAELAELASIWQKKVEHDCLENLYADEISDPVRFVKNLIEFNQKYRNFIKVHFNDSRIFVSALDKARDEIFNSNGRNAALMFVRCCNFYLCKSPDASESKSKEMLDQAFDLLFKKSTKKDFINACLEKYACFLLTRLMDDLSLSMELEMHMANRFHNECPDDTYQAAASRMIYMLNDMADSPDLTKMLSEYVQSALTESECTYSLNVLSKAAWPESENKCTPKTKLSNLLDLNMEEISELYKSSKEDYKHRDLQWCPHFSQCFVKTSFINKEYSLKMNVVQAEILILFFEKGTLNFADVKNITEIPSKELSMYITSLVNAKLLISDTKIIGPESKLTLNRDFSSQENSIVIEDPCIFGDEEIDHKVDQKSELRLRLISSRMERYFKKEKDSAMTLEYVIERINNELKKMKPEPEEVRDCVDRLIKKGVLKLTTELSKMTM</sequence>
<dbReference type="SMART" id="SM00182">
    <property type="entry name" value="CULLIN"/>
    <property type="match status" value="1"/>
</dbReference>
<dbReference type="Gene3D" id="3.30.230.130">
    <property type="entry name" value="Cullin, Chain C, Domain 2"/>
    <property type="match status" value="1"/>
</dbReference>
<dbReference type="GO" id="GO:0031625">
    <property type="term" value="F:ubiquitin protein ligase binding"/>
    <property type="evidence" value="ECO:0007669"/>
    <property type="project" value="InterPro"/>
</dbReference>
<reference evidence="5 6" key="1">
    <citation type="submission" date="2020-04" db="EMBL/GenBank/DDBJ databases">
        <authorList>
            <person name="Alioto T."/>
            <person name="Alioto T."/>
            <person name="Gomez Garrido J."/>
        </authorList>
    </citation>
    <scope>NUCLEOTIDE SEQUENCE [LARGE SCALE GENOMIC DNA]</scope>
</reference>
<protein>
    <recommendedName>
        <fullName evidence="4">Cullin family profile domain-containing protein</fullName>
    </recommendedName>
</protein>
<dbReference type="Pfam" id="PF00888">
    <property type="entry name" value="Cullin"/>
    <property type="match status" value="1"/>
</dbReference>
<feature type="domain" description="Cullin family profile" evidence="4">
    <location>
        <begin position="381"/>
        <end position="622"/>
    </location>
</feature>
<dbReference type="EMBL" id="CADEPI010000503">
    <property type="protein sequence ID" value="CAB3386725.1"/>
    <property type="molecule type" value="Genomic_DNA"/>
</dbReference>
<accession>A0A8S1DW66</accession>
<dbReference type="PANTHER" id="PTHR11932">
    <property type="entry name" value="CULLIN"/>
    <property type="match status" value="1"/>
</dbReference>
<dbReference type="Gene3D" id="1.20.1310.10">
    <property type="entry name" value="Cullin Repeats"/>
    <property type="match status" value="3"/>
</dbReference>
<evidence type="ECO:0000313" key="6">
    <source>
        <dbReference type="Proteomes" id="UP000494165"/>
    </source>
</evidence>
<dbReference type="GO" id="GO:0006511">
    <property type="term" value="P:ubiquitin-dependent protein catabolic process"/>
    <property type="evidence" value="ECO:0007669"/>
    <property type="project" value="InterPro"/>
</dbReference>
<keyword evidence="6" id="KW-1185">Reference proteome</keyword>
<gene>
    <name evidence="5" type="ORF">CLODIP_2_CD03036</name>
</gene>
<evidence type="ECO:0000313" key="5">
    <source>
        <dbReference type="EMBL" id="CAB3386725.1"/>
    </source>
</evidence>
<evidence type="ECO:0000256" key="3">
    <source>
        <dbReference type="RuleBase" id="RU003829"/>
    </source>
</evidence>
<name>A0A8S1DW66_9INSE</name>
<proteinExistence type="inferred from homology"/>
<comment type="similarity">
    <text evidence="1 2 3">Belongs to the cullin family.</text>
</comment>
<dbReference type="InterPro" id="IPR045093">
    <property type="entry name" value="Cullin"/>
</dbReference>
<dbReference type="InterPro" id="IPR059120">
    <property type="entry name" value="Cullin-like_AB"/>
</dbReference>
<dbReference type="Pfam" id="PF26557">
    <property type="entry name" value="Cullin_AB"/>
    <property type="match status" value="1"/>
</dbReference>
<dbReference type="AlphaFoldDB" id="A0A8S1DW66"/>
<evidence type="ECO:0000256" key="2">
    <source>
        <dbReference type="PROSITE-ProRule" id="PRU00330"/>
    </source>
</evidence>
<dbReference type="InterPro" id="IPR001373">
    <property type="entry name" value="Cullin_N"/>
</dbReference>
<organism evidence="5 6">
    <name type="scientific">Cloeon dipterum</name>
    <dbReference type="NCBI Taxonomy" id="197152"/>
    <lineage>
        <taxon>Eukaryota</taxon>
        <taxon>Metazoa</taxon>
        <taxon>Ecdysozoa</taxon>
        <taxon>Arthropoda</taxon>
        <taxon>Hexapoda</taxon>
        <taxon>Insecta</taxon>
        <taxon>Pterygota</taxon>
        <taxon>Palaeoptera</taxon>
        <taxon>Ephemeroptera</taxon>
        <taxon>Pisciforma</taxon>
        <taxon>Baetidae</taxon>
        <taxon>Cloeon</taxon>
    </lineage>
</organism>
<dbReference type="Proteomes" id="UP000494165">
    <property type="component" value="Unassembled WGS sequence"/>
</dbReference>
<comment type="caution">
    <text evidence="5">The sequence shown here is derived from an EMBL/GenBank/DDBJ whole genome shotgun (WGS) entry which is preliminary data.</text>
</comment>